<keyword evidence="1" id="KW-0812">Transmembrane</keyword>
<dbReference type="Proteomes" id="UP000019335">
    <property type="component" value="Unassembled WGS sequence"/>
</dbReference>
<name>W7TKW1_9STRA</name>
<evidence type="ECO:0000313" key="3">
    <source>
        <dbReference type="Proteomes" id="UP000019335"/>
    </source>
</evidence>
<dbReference type="EMBL" id="AZIL01002692">
    <property type="protein sequence ID" value="EWM21031.1"/>
    <property type="molecule type" value="Genomic_DNA"/>
</dbReference>
<dbReference type="AlphaFoldDB" id="W7TKW1"/>
<protein>
    <submittedName>
        <fullName evidence="2">Uncharacterized protein</fullName>
    </submittedName>
</protein>
<dbReference type="OrthoDB" id="10329864at2759"/>
<sequence>MPLLSLVILIETARVRYVLYVCLFAASLFTGVGVGTRQGWAGGQVRSESAYSTPPEPAPCPSELNINSSMSCSSSEKYTATLQTDFTYGLVRDLVYRSISTQQVATNLYMESTPANPTTSPVLVRTDFVDQTPVEQVVIQKSYALWAQGNRADGRAVYAAQSFLVLALLFLLFAWVSILASLSFLPVSPSQNSSSSPSPATPGTLSRTLKLGRGAVVAAALCILLTVMTWAWGVSPQALSHMCVQAGESHLLPVLRSQSRHSSPGVPSSPLSPPRVTAPFQGLPASSFTALASQPPTPWPLTKPSTTPVTCWQLANDPCSAFDSLHPPPSSCITRPPSVSLHGGLWSLMLFVALLLVLTGRVWKELEGMVGRIVEWEGTGRGGREGEGESLQAPLLSPGVKEEEAIASVA</sequence>
<accession>W7TKW1</accession>
<gene>
    <name evidence="2" type="ORF">Naga_100478g2</name>
</gene>
<feature type="transmembrane region" description="Helical" evidence="1">
    <location>
        <begin position="344"/>
        <end position="363"/>
    </location>
</feature>
<feature type="transmembrane region" description="Helical" evidence="1">
    <location>
        <begin position="214"/>
        <end position="232"/>
    </location>
</feature>
<organism evidence="2 3">
    <name type="scientific">Nannochloropsis gaditana</name>
    <dbReference type="NCBI Taxonomy" id="72520"/>
    <lineage>
        <taxon>Eukaryota</taxon>
        <taxon>Sar</taxon>
        <taxon>Stramenopiles</taxon>
        <taxon>Ochrophyta</taxon>
        <taxon>Eustigmatophyceae</taxon>
        <taxon>Eustigmatales</taxon>
        <taxon>Monodopsidaceae</taxon>
        <taxon>Nannochloropsis</taxon>
    </lineage>
</organism>
<evidence type="ECO:0000256" key="1">
    <source>
        <dbReference type="SAM" id="Phobius"/>
    </source>
</evidence>
<keyword evidence="3" id="KW-1185">Reference proteome</keyword>
<reference evidence="2 3" key="1">
    <citation type="journal article" date="2014" name="Mol. Plant">
        <title>Chromosome Scale Genome Assembly and Transcriptome Profiling of Nannochloropsis gaditana in Nitrogen Depletion.</title>
        <authorList>
            <person name="Corteggiani Carpinelli E."/>
            <person name="Telatin A."/>
            <person name="Vitulo N."/>
            <person name="Forcato C."/>
            <person name="D'Angelo M."/>
            <person name="Schiavon R."/>
            <person name="Vezzi A."/>
            <person name="Giacometti G.M."/>
            <person name="Morosinotto T."/>
            <person name="Valle G."/>
        </authorList>
    </citation>
    <scope>NUCLEOTIDE SEQUENCE [LARGE SCALE GENOMIC DNA]</scope>
    <source>
        <strain evidence="2 3">B-31</strain>
    </source>
</reference>
<keyword evidence="1" id="KW-0472">Membrane</keyword>
<keyword evidence="1" id="KW-1133">Transmembrane helix</keyword>
<proteinExistence type="predicted"/>
<feature type="transmembrane region" description="Helical" evidence="1">
    <location>
        <begin position="163"/>
        <end position="185"/>
    </location>
</feature>
<evidence type="ECO:0000313" key="2">
    <source>
        <dbReference type="EMBL" id="EWM21031.1"/>
    </source>
</evidence>
<comment type="caution">
    <text evidence="2">The sequence shown here is derived from an EMBL/GenBank/DDBJ whole genome shotgun (WGS) entry which is preliminary data.</text>
</comment>